<comment type="caution">
    <text evidence="9">The sequence shown here is derived from an EMBL/GenBank/DDBJ whole genome shotgun (WGS) entry which is preliminary data.</text>
</comment>
<feature type="transmembrane region" description="Helical" evidence="6">
    <location>
        <begin position="335"/>
        <end position="357"/>
    </location>
</feature>
<dbReference type="InterPro" id="IPR003838">
    <property type="entry name" value="ABC3_permease_C"/>
</dbReference>
<name>A0ABQ3IB09_9BACT</name>
<dbReference type="PANTHER" id="PTHR30572:SF18">
    <property type="entry name" value="ABC-TYPE MACROLIDE FAMILY EXPORT SYSTEM PERMEASE COMPONENT 2"/>
    <property type="match status" value="1"/>
</dbReference>
<dbReference type="RefSeq" id="WP_189630913.1">
    <property type="nucleotide sequence ID" value="NZ_BNAG01000004.1"/>
</dbReference>
<dbReference type="EMBL" id="BNAG01000004">
    <property type="protein sequence ID" value="GHE70689.1"/>
    <property type="molecule type" value="Genomic_DNA"/>
</dbReference>
<dbReference type="PROSITE" id="PS51257">
    <property type="entry name" value="PROKAR_LIPOPROTEIN"/>
    <property type="match status" value="1"/>
</dbReference>
<organism evidence="9 10">
    <name type="scientific">Roseivirga thermotolerans</name>
    <dbReference type="NCBI Taxonomy" id="1758176"/>
    <lineage>
        <taxon>Bacteria</taxon>
        <taxon>Pseudomonadati</taxon>
        <taxon>Bacteroidota</taxon>
        <taxon>Cytophagia</taxon>
        <taxon>Cytophagales</taxon>
        <taxon>Roseivirgaceae</taxon>
        <taxon>Roseivirga</taxon>
    </lineage>
</organism>
<feature type="transmembrane region" description="Helical" evidence="6">
    <location>
        <begin position="290"/>
        <end position="310"/>
    </location>
</feature>
<feature type="transmembrane region" description="Helical" evidence="6">
    <location>
        <begin position="758"/>
        <end position="777"/>
    </location>
</feature>
<dbReference type="Pfam" id="PF12704">
    <property type="entry name" value="MacB_PCD"/>
    <property type="match status" value="1"/>
</dbReference>
<dbReference type="PANTHER" id="PTHR30572">
    <property type="entry name" value="MEMBRANE COMPONENT OF TRANSPORTER-RELATED"/>
    <property type="match status" value="1"/>
</dbReference>
<comment type="subcellular location">
    <subcellularLocation>
        <location evidence="1">Cell membrane</location>
        <topology evidence="1">Multi-pass membrane protein</topology>
    </subcellularLocation>
</comment>
<evidence type="ECO:0000256" key="3">
    <source>
        <dbReference type="ARBA" id="ARBA00022692"/>
    </source>
</evidence>
<keyword evidence="3 6" id="KW-0812">Transmembrane</keyword>
<evidence type="ECO:0000313" key="10">
    <source>
        <dbReference type="Proteomes" id="UP000658258"/>
    </source>
</evidence>
<keyword evidence="10" id="KW-1185">Reference proteome</keyword>
<gene>
    <name evidence="9" type="ORF">GCM10011340_27990</name>
</gene>
<dbReference type="InterPro" id="IPR050250">
    <property type="entry name" value="Macrolide_Exporter_MacB"/>
</dbReference>
<accession>A0ABQ3IB09</accession>
<keyword evidence="4 6" id="KW-1133">Transmembrane helix</keyword>
<evidence type="ECO:0000256" key="2">
    <source>
        <dbReference type="ARBA" id="ARBA00022475"/>
    </source>
</evidence>
<feature type="domain" description="ABC3 transporter permease C-terminal" evidence="7">
    <location>
        <begin position="294"/>
        <end position="408"/>
    </location>
</feature>
<reference evidence="10" key="1">
    <citation type="journal article" date="2019" name="Int. J. Syst. Evol. Microbiol.">
        <title>The Global Catalogue of Microorganisms (GCM) 10K type strain sequencing project: providing services to taxonomists for standard genome sequencing and annotation.</title>
        <authorList>
            <consortium name="The Broad Institute Genomics Platform"/>
            <consortium name="The Broad Institute Genome Sequencing Center for Infectious Disease"/>
            <person name="Wu L."/>
            <person name="Ma J."/>
        </authorList>
    </citation>
    <scope>NUCLEOTIDE SEQUENCE [LARGE SCALE GENOMIC DNA]</scope>
    <source>
        <strain evidence="10">CGMCC 1.15111</strain>
    </source>
</reference>
<feature type="domain" description="MacB-like periplasmic core" evidence="8">
    <location>
        <begin position="20"/>
        <end position="233"/>
    </location>
</feature>
<evidence type="ECO:0000256" key="6">
    <source>
        <dbReference type="SAM" id="Phobius"/>
    </source>
</evidence>
<evidence type="ECO:0000256" key="5">
    <source>
        <dbReference type="ARBA" id="ARBA00023136"/>
    </source>
</evidence>
<evidence type="ECO:0000259" key="7">
    <source>
        <dbReference type="Pfam" id="PF02687"/>
    </source>
</evidence>
<evidence type="ECO:0000256" key="1">
    <source>
        <dbReference type="ARBA" id="ARBA00004651"/>
    </source>
</evidence>
<feature type="transmembrane region" description="Helical" evidence="6">
    <location>
        <begin position="726"/>
        <end position="746"/>
    </location>
</feature>
<feature type="transmembrane region" description="Helical" evidence="6">
    <location>
        <begin position="377"/>
        <end position="406"/>
    </location>
</feature>
<dbReference type="InterPro" id="IPR025857">
    <property type="entry name" value="MacB_PCD"/>
</dbReference>
<feature type="transmembrane region" description="Helical" evidence="6">
    <location>
        <begin position="436"/>
        <end position="455"/>
    </location>
</feature>
<feature type="domain" description="ABC3 transporter permease C-terminal" evidence="7">
    <location>
        <begin position="674"/>
        <end position="787"/>
    </location>
</feature>
<keyword evidence="5 6" id="KW-0472">Membrane</keyword>
<evidence type="ECO:0000259" key="8">
    <source>
        <dbReference type="Pfam" id="PF12704"/>
    </source>
</evidence>
<sequence length="794" mass="88325">MIAHYLKTSFRALRKNPLLSTLNIVGLSVGLGCFLVIVTYLYQENTYEKGFTDYDRIYRLEEEFLGMGRTAWSTSNLQYKLNEIPEIESYVRLSVDQGNEGKAINGEKIIKMPKVLKATDGLFEVFDFSLQQGDVARAIDGPNKAVLTKDFARRLFATEDVMGKTFEYMGKELMVTGVLADQVFETHLKFDFISSNLYNPEYTDKRWWGIGGYIYIKTTEPLKPQLLNKQLDEISKTYVYPVVNNSELSAEEWLSSANKIQFFAKPIRDIYLGSNEKFEIGTNGDKQTRVTLSIIGVFILVIAIINFMNLTTARSSLRTKEIGLRKVLGTRRGHLVFQFLTESTLITLFAALIGAGLSELFITLLNQKLGEVIGLSILSYPMLGVYILLGVLVVGFLAGIYPAFYLSSVKMIPLLKGMKLGQVLNLGNARTLRNGLVVLQFTISSTLIIGSYFVYSQLQHLKSVDVGFDKEQVLVISHSFDATVNLEALRNELLTVPGVEQASFNSRLPADRSANIMSTMLGPEKSVAFNAFQVDPYYAETLGLQLLQGKWFSPGQSVSDSLVVLNRAGLEAVGLEGDPVGQVFGNYWRVIGVVEDFIVDNYREQIGPAIMTYDQSSPGQLAIKLNSQNVAATLASVQKVWEGLMAGPFEYKYLDQNFTEILNKEKQNADAVLVFTILAIFISCLGLFGLAAFMADQRAHEFGIRKVLGASVADIVRNFGFDFTRLIVLAFVVAIPVSVYAVNLWLNGYANRIELGVWGFVIAALLSFGIAFLTIAFQSLKAGRLNPVKTLRNE</sequence>
<feature type="transmembrane region" description="Helical" evidence="6">
    <location>
        <begin position="21"/>
        <end position="42"/>
    </location>
</feature>
<dbReference type="Pfam" id="PF02687">
    <property type="entry name" value="FtsX"/>
    <property type="match status" value="2"/>
</dbReference>
<keyword evidence="2" id="KW-1003">Cell membrane</keyword>
<dbReference type="Proteomes" id="UP000658258">
    <property type="component" value="Unassembled WGS sequence"/>
</dbReference>
<protein>
    <submittedName>
        <fullName evidence="9">ABC transporter permease</fullName>
    </submittedName>
</protein>
<evidence type="ECO:0000313" key="9">
    <source>
        <dbReference type="EMBL" id="GHE70689.1"/>
    </source>
</evidence>
<proteinExistence type="predicted"/>
<feature type="transmembrane region" description="Helical" evidence="6">
    <location>
        <begin position="671"/>
        <end position="695"/>
    </location>
</feature>
<evidence type="ECO:0000256" key="4">
    <source>
        <dbReference type="ARBA" id="ARBA00022989"/>
    </source>
</evidence>